<dbReference type="OrthoDB" id="1924260at2759"/>
<keyword evidence="6 8" id="KW-0378">Hydrolase</keyword>
<dbReference type="GO" id="GO:0005737">
    <property type="term" value="C:cytoplasm"/>
    <property type="evidence" value="ECO:0007669"/>
    <property type="project" value="TreeGrafter"/>
</dbReference>
<evidence type="ECO:0000256" key="9">
    <source>
        <dbReference type="SAM" id="MobiDB-lite"/>
    </source>
</evidence>
<dbReference type="EMBL" id="JAACJJ010000029">
    <property type="protein sequence ID" value="KAF5319191.1"/>
    <property type="molecule type" value="Genomic_DNA"/>
</dbReference>
<reference evidence="11 12" key="1">
    <citation type="journal article" date="2020" name="ISME J.">
        <title>Uncovering the hidden diversity of litter-decomposition mechanisms in mushroom-forming fungi.</title>
        <authorList>
            <person name="Floudas D."/>
            <person name="Bentzer J."/>
            <person name="Ahren D."/>
            <person name="Johansson T."/>
            <person name="Persson P."/>
            <person name="Tunlid A."/>
        </authorList>
    </citation>
    <scope>NUCLEOTIDE SEQUENCE [LARGE SCALE GENOMIC DNA]</scope>
    <source>
        <strain evidence="11 12">CBS 101986</strain>
    </source>
</reference>
<evidence type="ECO:0000256" key="7">
    <source>
        <dbReference type="ARBA" id="ARBA00022807"/>
    </source>
</evidence>
<proteinExistence type="inferred from homology"/>
<gene>
    <name evidence="11" type="ORF">D9619_008853</name>
</gene>
<dbReference type="PANTHER" id="PTHR10589:SF16">
    <property type="entry name" value="UBIQUITIN CARBOXYL-TERMINAL HYDROLASE ISOZYME L5"/>
    <property type="match status" value="1"/>
</dbReference>
<dbReference type="Pfam" id="PF01088">
    <property type="entry name" value="Peptidase_C12"/>
    <property type="match status" value="1"/>
</dbReference>
<keyword evidence="12" id="KW-1185">Reference proteome</keyword>
<comment type="similarity">
    <text evidence="2 8">Belongs to the peptidase C12 family.</text>
</comment>
<keyword evidence="5 8" id="KW-0833">Ubl conjugation pathway</keyword>
<dbReference type="SUPFAM" id="SSF54001">
    <property type="entry name" value="Cysteine proteinases"/>
    <property type="match status" value="1"/>
</dbReference>
<feature type="region of interest" description="Disordered" evidence="9">
    <location>
        <begin position="173"/>
        <end position="236"/>
    </location>
</feature>
<dbReference type="PROSITE" id="PS52048">
    <property type="entry name" value="UCH_DOMAIN"/>
    <property type="match status" value="1"/>
</dbReference>
<feature type="site" description="Transition state stabilizer" evidence="8">
    <location>
        <position position="90"/>
    </location>
</feature>
<dbReference type="PANTHER" id="PTHR10589">
    <property type="entry name" value="UBIQUITIN CARBOXYL-TERMINAL HYDROLASE"/>
    <property type="match status" value="1"/>
</dbReference>
<feature type="active site" description="Proton donor" evidence="8">
    <location>
        <position position="240"/>
    </location>
</feature>
<dbReference type="InterPro" id="IPR036959">
    <property type="entry name" value="Peptidase_C12_UCH_sf"/>
</dbReference>
<dbReference type="GO" id="GO:0006511">
    <property type="term" value="P:ubiquitin-dependent protein catabolic process"/>
    <property type="evidence" value="ECO:0007669"/>
    <property type="project" value="UniProtKB-UniRule"/>
</dbReference>
<dbReference type="Gene3D" id="3.40.532.10">
    <property type="entry name" value="Peptidase C12, ubiquitin carboxyl-terminal hydrolase"/>
    <property type="match status" value="1"/>
</dbReference>
<evidence type="ECO:0000259" key="10">
    <source>
        <dbReference type="PROSITE" id="PS52048"/>
    </source>
</evidence>
<keyword evidence="4 8" id="KW-0645">Protease</keyword>
<feature type="compositionally biased region" description="Basic and acidic residues" evidence="9">
    <location>
        <begin position="173"/>
        <end position="182"/>
    </location>
</feature>
<dbReference type="AlphaFoldDB" id="A0A8H5B9J5"/>
<dbReference type="GO" id="GO:0004843">
    <property type="term" value="F:cysteine-type deubiquitinase activity"/>
    <property type="evidence" value="ECO:0007669"/>
    <property type="project" value="UniProtKB-UniRule"/>
</dbReference>
<sequence length="468" mass="51769">MATAQPSSSSQDLVGGPFAVIESDPGVFTSLTRHLGIKGLELVELYDIEPWAVDHLQPHGLIFCFLWKKDNHRPGAFNDPAAEKVWFANQLSDDACATHAILNVLLNCPGIDLGEDLNEFKKETEQMTPVMRGLAITNSPTIRHVHNLFARPSDLRASLNNITITTLAAEKEKELAQRKDASTKPPPAKRAKLEPKGKAKSQKSPKKRAKKKADSDEDNAETDKEDSEDDSKESEEEAYHFIGYVPAHGKVWELDGLKSGPLEVGELPLPGPDSPAGSWMDIARPALRMKMERYGGSGNDGSNIRFSLLAIVDDAYIKASDEWELCKRERVSLERRLREVDPDLLISSQHAFALAGQTDGLGRTFAPDFAARKLDVDKSILSMTSAPELTIAWEDCVRRALRAKVAVEDERTKAVRANTDHVKRAFDYEPFIRGYISALHRSGFLNPLLDKDEGGRKLKAGAKGKKVQ</sequence>
<evidence type="ECO:0000256" key="4">
    <source>
        <dbReference type="ARBA" id="ARBA00022670"/>
    </source>
</evidence>
<evidence type="ECO:0000256" key="2">
    <source>
        <dbReference type="ARBA" id="ARBA00009326"/>
    </source>
</evidence>
<evidence type="ECO:0000313" key="12">
    <source>
        <dbReference type="Proteomes" id="UP000567179"/>
    </source>
</evidence>
<protein>
    <recommendedName>
        <fullName evidence="3 8">ubiquitinyl hydrolase 1</fullName>
        <ecNumber evidence="3 8">3.4.19.12</ecNumber>
    </recommendedName>
</protein>
<name>A0A8H5B9J5_9AGAR</name>
<feature type="active site" description="Nucleophile" evidence="8">
    <location>
        <position position="96"/>
    </location>
</feature>
<evidence type="ECO:0000256" key="8">
    <source>
        <dbReference type="PROSITE-ProRule" id="PRU01393"/>
    </source>
</evidence>
<evidence type="ECO:0000256" key="3">
    <source>
        <dbReference type="ARBA" id="ARBA00012759"/>
    </source>
</evidence>
<dbReference type="InterPro" id="IPR001578">
    <property type="entry name" value="Peptidase_C12_UCH"/>
</dbReference>
<evidence type="ECO:0000256" key="5">
    <source>
        <dbReference type="ARBA" id="ARBA00022786"/>
    </source>
</evidence>
<dbReference type="InterPro" id="IPR038765">
    <property type="entry name" value="Papain-like_cys_pep_sf"/>
</dbReference>
<dbReference type="EC" id="3.4.19.12" evidence="3 8"/>
<comment type="catalytic activity">
    <reaction evidence="1 8">
        <text>Thiol-dependent hydrolysis of ester, thioester, amide, peptide and isopeptide bonds formed by the C-terminal Gly of ubiquitin (a 76-residue protein attached to proteins as an intracellular targeting signal).</text>
        <dbReference type="EC" id="3.4.19.12"/>
    </reaction>
</comment>
<evidence type="ECO:0000256" key="1">
    <source>
        <dbReference type="ARBA" id="ARBA00000707"/>
    </source>
</evidence>
<feature type="compositionally biased region" description="Basic residues" evidence="9">
    <location>
        <begin position="198"/>
        <end position="211"/>
    </location>
</feature>
<evidence type="ECO:0000313" key="11">
    <source>
        <dbReference type="EMBL" id="KAF5319191.1"/>
    </source>
</evidence>
<feature type="site" description="Important for enzyme activity" evidence="8">
    <location>
        <position position="255"/>
    </location>
</feature>
<evidence type="ECO:0000256" key="6">
    <source>
        <dbReference type="ARBA" id="ARBA00022801"/>
    </source>
</evidence>
<dbReference type="Proteomes" id="UP000567179">
    <property type="component" value="Unassembled WGS sequence"/>
</dbReference>
<comment type="caution">
    <text evidence="11">The sequence shown here is derived from an EMBL/GenBank/DDBJ whole genome shotgun (WGS) entry which is preliminary data.</text>
</comment>
<dbReference type="GO" id="GO:0016579">
    <property type="term" value="P:protein deubiquitination"/>
    <property type="evidence" value="ECO:0007669"/>
    <property type="project" value="TreeGrafter"/>
</dbReference>
<organism evidence="11 12">
    <name type="scientific">Psilocybe cf. subviscida</name>
    <dbReference type="NCBI Taxonomy" id="2480587"/>
    <lineage>
        <taxon>Eukaryota</taxon>
        <taxon>Fungi</taxon>
        <taxon>Dikarya</taxon>
        <taxon>Basidiomycota</taxon>
        <taxon>Agaricomycotina</taxon>
        <taxon>Agaricomycetes</taxon>
        <taxon>Agaricomycetidae</taxon>
        <taxon>Agaricales</taxon>
        <taxon>Agaricineae</taxon>
        <taxon>Strophariaceae</taxon>
        <taxon>Psilocybe</taxon>
    </lineage>
</organism>
<accession>A0A8H5B9J5</accession>
<feature type="compositionally biased region" description="Acidic residues" evidence="9">
    <location>
        <begin position="215"/>
        <end position="236"/>
    </location>
</feature>
<keyword evidence="7 8" id="KW-0788">Thiol protease</keyword>
<feature type="domain" description="UCH catalytic" evidence="10">
    <location>
        <begin position="17"/>
        <end position="313"/>
    </location>
</feature>